<dbReference type="Gene3D" id="1.25.40.420">
    <property type="match status" value="1"/>
</dbReference>
<dbReference type="EMBL" id="GG738912">
    <property type="protein sequence ID" value="EFC38035.1"/>
    <property type="molecule type" value="Genomic_DNA"/>
</dbReference>
<name>D2VYY2_NAEGR</name>
<dbReference type="RefSeq" id="XP_002670779.1">
    <property type="nucleotide sequence ID" value="XM_002670733.1"/>
</dbReference>
<organism evidence="4">
    <name type="scientific">Naegleria gruberi</name>
    <name type="common">Amoeba</name>
    <dbReference type="NCBI Taxonomy" id="5762"/>
    <lineage>
        <taxon>Eukaryota</taxon>
        <taxon>Discoba</taxon>
        <taxon>Heterolobosea</taxon>
        <taxon>Tetramitia</taxon>
        <taxon>Eutetramitia</taxon>
        <taxon>Vahlkampfiidae</taxon>
        <taxon>Naegleria</taxon>
    </lineage>
</organism>
<feature type="region of interest" description="Disordered" evidence="1">
    <location>
        <begin position="383"/>
        <end position="420"/>
    </location>
</feature>
<dbReference type="Proteomes" id="UP000006671">
    <property type="component" value="Unassembled WGS sequence"/>
</dbReference>
<dbReference type="PROSITE" id="PS50097">
    <property type="entry name" value="BTB"/>
    <property type="match status" value="1"/>
</dbReference>
<dbReference type="GeneID" id="8857924"/>
<dbReference type="InterPro" id="IPR000210">
    <property type="entry name" value="BTB/POZ_dom"/>
</dbReference>
<dbReference type="Gene3D" id="3.30.710.10">
    <property type="entry name" value="Potassium Channel Kv1.1, Chain A"/>
    <property type="match status" value="1"/>
</dbReference>
<reference evidence="3 4" key="1">
    <citation type="journal article" date="2010" name="Cell">
        <title>The genome of Naegleria gruberi illuminates early eukaryotic versatility.</title>
        <authorList>
            <person name="Fritz-Laylin L.K."/>
            <person name="Prochnik S.E."/>
            <person name="Ginger M.L."/>
            <person name="Dacks J.B."/>
            <person name="Carpenter M.L."/>
            <person name="Field M.C."/>
            <person name="Kuo A."/>
            <person name="Paredez A."/>
            <person name="Chapman J."/>
            <person name="Pham J."/>
            <person name="Shu S."/>
            <person name="Neupane R."/>
            <person name="Cipriano M."/>
            <person name="Mancuso J."/>
            <person name="Tu H."/>
            <person name="Salamov A."/>
            <person name="Lindquist E."/>
            <person name="Shapiro H."/>
            <person name="Lucas S."/>
            <person name="Grigoriev I.V."/>
            <person name="Cande W.Z."/>
            <person name="Fulton C."/>
            <person name="Rokhsar D.S."/>
            <person name="Dawson S.C."/>
        </authorList>
    </citation>
    <scope>NUCLEOTIDE SEQUENCE [LARGE SCALE GENOMIC DNA]</scope>
    <source>
        <strain evidence="3 4">NEG-M</strain>
    </source>
</reference>
<sequence length="503" mass="57606">MGVFKLFNSPQNVEECFNKSESYPDGEIRVTFNGTGEVFKIHRIVLACKNMSFKQLFSSSSMITITKHKPSIVRKFLTFYYSGRIDWENNEIIPLLQLSNEYFAPEIVVSLLHNLHDNFTSIIQGDNIFEDVLKLLSIFNETKTSNYCKNTFIETIVDPNSFMNDMLKPVLITRQRSNVNTFTKAYVPPFKLKEKENLNFIERYGGKIWNEKFKSIKVKCLECLQGNFEKFIKNQVFLSIVNIEDVKRIIMELSELNNFGGRGQFLPALLNWINHDYQNRFKDSSLLFNFLQDLSESCMSELTISKNKQVKKQEQEDDFKLTIELPTPPKREFIEKKEENTPEIAIKKKSSISFLGIDMEEAHSASTPGSPVISLVTSPQLDELITPPSSQKSVETPSSQTTPTLSPTISSTDSGKKVGRSKSAFIRPRMEQEKGTFGHLKRLATPFAFSHSETDDPIHSNAPPKTTFEVEEETLSDWQEVGRVVSYVPVKRIEEIVIKKPQE</sequence>
<dbReference type="VEuPathDB" id="AmoebaDB:NAEGRDRAFT_81766"/>
<dbReference type="InterPro" id="IPR011333">
    <property type="entry name" value="SKP1/BTB/POZ_sf"/>
</dbReference>
<gene>
    <name evidence="3" type="ORF">NAEGRDRAFT_81766</name>
</gene>
<accession>D2VYY2</accession>
<dbReference type="InParanoid" id="D2VYY2"/>
<dbReference type="OMA" id="CMSELTI"/>
<dbReference type="AlphaFoldDB" id="D2VYY2"/>
<keyword evidence="4" id="KW-1185">Reference proteome</keyword>
<dbReference type="SUPFAM" id="SSF54695">
    <property type="entry name" value="POZ domain"/>
    <property type="match status" value="1"/>
</dbReference>
<dbReference type="KEGG" id="ngr:NAEGRDRAFT_81766"/>
<evidence type="ECO:0000256" key="1">
    <source>
        <dbReference type="SAM" id="MobiDB-lite"/>
    </source>
</evidence>
<dbReference type="Pfam" id="PF00651">
    <property type="entry name" value="BTB"/>
    <property type="match status" value="1"/>
</dbReference>
<evidence type="ECO:0000259" key="2">
    <source>
        <dbReference type="PROSITE" id="PS50097"/>
    </source>
</evidence>
<dbReference type="CDD" id="cd18186">
    <property type="entry name" value="BTB_POZ_ZBTB_KLHL-like"/>
    <property type="match status" value="1"/>
</dbReference>
<feature type="compositionally biased region" description="Low complexity" evidence="1">
    <location>
        <begin position="396"/>
        <end position="413"/>
    </location>
</feature>
<dbReference type="SMART" id="SM00225">
    <property type="entry name" value="BTB"/>
    <property type="match status" value="1"/>
</dbReference>
<protein>
    <submittedName>
        <fullName evidence="3">Predicted protein</fullName>
    </submittedName>
</protein>
<dbReference type="OrthoDB" id="10542684at2759"/>
<proteinExistence type="predicted"/>
<evidence type="ECO:0000313" key="3">
    <source>
        <dbReference type="EMBL" id="EFC38035.1"/>
    </source>
</evidence>
<evidence type="ECO:0000313" key="4">
    <source>
        <dbReference type="Proteomes" id="UP000006671"/>
    </source>
</evidence>
<feature type="domain" description="BTB" evidence="2">
    <location>
        <begin position="24"/>
        <end position="89"/>
    </location>
</feature>